<dbReference type="EMBL" id="JAIWYP010000006">
    <property type="protein sequence ID" value="KAH3815089.1"/>
    <property type="molecule type" value="Genomic_DNA"/>
</dbReference>
<feature type="compositionally biased region" description="Polar residues" evidence="1">
    <location>
        <begin position="70"/>
        <end position="85"/>
    </location>
</feature>
<keyword evidence="3" id="KW-1185">Reference proteome</keyword>
<evidence type="ECO:0000313" key="3">
    <source>
        <dbReference type="Proteomes" id="UP000828390"/>
    </source>
</evidence>
<accession>A0A9D4JLU3</accession>
<comment type="caution">
    <text evidence="2">The sequence shown here is derived from an EMBL/GenBank/DDBJ whole genome shotgun (WGS) entry which is preliminary data.</text>
</comment>
<evidence type="ECO:0000256" key="1">
    <source>
        <dbReference type="SAM" id="MobiDB-lite"/>
    </source>
</evidence>
<proteinExistence type="predicted"/>
<dbReference type="AlphaFoldDB" id="A0A9D4JLU3"/>
<sequence>MSKRKRDRSPPIVKSITAQVVPAVTQFILKTLTDMGVTKPANANNSPSGSNSQVQSDTVSQLLDLFTLTTGPQSDGRQTSMNSIPIQPLSPAPPQGISLSAGVDPKLKAKIWADQFLALASLINSKESGTLCMKHNPDVSIALHRSEAEDIKNMEAWHKAWTIFVAIYTERQPTSAPALMKYSATIQHLAKQAGVYSAIQYDVQFRKIKEDAPSVHLGIHLTMNSTIKHLQKV</sequence>
<evidence type="ECO:0000313" key="2">
    <source>
        <dbReference type="EMBL" id="KAH3815089.1"/>
    </source>
</evidence>
<feature type="region of interest" description="Disordered" evidence="1">
    <location>
        <begin position="70"/>
        <end position="97"/>
    </location>
</feature>
<gene>
    <name evidence="2" type="ORF">DPMN_143608</name>
</gene>
<reference evidence="2" key="2">
    <citation type="submission" date="2020-11" db="EMBL/GenBank/DDBJ databases">
        <authorList>
            <person name="McCartney M.A."/>
            <person name="Auch B."/>
            <person name="Kono T."/>
            <person name="Mallez S."/>
            <person name="Becker A."/>
            <person name="Gohl D.M."/>
            <person name="Silverstein K.A.T."/>
            <person name="Koren S."/>
            <person name="Bechman K.B."/>
            <person name="Herman A."/>
            <person name="Abrahante J.E."/>
            <person name="Garbe J."/>
        </authorList>
    </citation>
    <scope>NUCLEOTIDE SEQUENCE</scope>
    <source>
        <strain evidence="2">Duluth1</strain>
        <tissue evidence="2">Whole animal</tissue>
    </source>
</reference>
<dbReference type="PANTHER" id="PTHR35558">
    <property type="entry name" value="SGNH_HYDRO DOMAIN-CONTAINING PROTEIN"/>
    <property type="match status" value="1"/>
</dbReference>
<protein>
    <submittedName>
        <fullName evidence="2">Uncharacterized protein</fullName>
    </submittedName>
</protein>
<name>A0A9D4JLU3_DREPO</name>
<dbReference type="PANTHER" id="PTHR35558:SF1">
    <property type="entry name" value="ENDONUCLEASE_EXONUCLEASE_PHOSPHATASE DOMAIN-CONTAINING PROTEIN"/>
    <property type="match status" value="1"/>
</dbReference>
<reference evidence="2" key="1">
    <citation type="journal article" date="2019" name="bioRxiv">
        <title>The Genome of the Zebra Mussel, Dreissena polymorpha: A Resource for Invasive Species Research.</title>
        <authorList>
            <person name="McCartney M.A."/>
            <person name="Auch B."/>
            <person name="Kono T."/>
            <person name="Mallez S."/>
            <person name="Zhang Y."/>
            <person name="Obille A."/>
            <person name="Becker A."/>
            <person name="Abrahante J.E."/>
            <person name="Garbe J."/>
            <person name="Badalamenti J.P."/>
            <person name="Herman A."/>
            <person name="Mangelson H."/>
            <person name="Liachko I."/>
            <person name="Sullivan S."/>
            <person name="Sone E.D."/>
            <person name="Koren S."/>
            <person name="Silverstein K.A.T."/>
            <person name="Beckman K.B."/>
            <person name="Gohl D.M."/>
        </authorList>
    </citation>
    <scope>NUCLEOTIDE SEQUENCE</scope>
    <source>
        <strain evidence="2">Duluth1</strain>
        <tissue evidence="2">Whole animal</tissue>
    </source>
</reference>
<organism evidence="2 3">
    <name type="scientific">Dreissena polymorpha</name>
    <name type="common">Zebra mussel</name>
    <name type="synonym">Mytilus polymorpha</name>
    <dbReference type="NCBI Taxonomy" id="45954"/>
    <lineage>
        <taxon>Eukaryota</taxon>
        <taxon>Metazoa</taxon>
        <taxon>Spiralia</taxon>
        <taxon>Lophotrochozoa</taxon>
        <taxon>Mollusca</taxon>
        <taxon>Bivalvia</taxon>
        <taxon>Autobranchia</taxon>
        <taxon>Heteroconchia</taxon>
        <taxon>Euheterodonta</taxon>
        <taxon>Imparidentia</taxon>
        <taxon>Neoheterodontei</taxon>
        <taxon>Myida</taxon>
        <taxon>Dreissenoidea</taxon>
        <taxon>Dreissenidae</taxon>
        <taxon>Dreissena</taxon>
    </lineage>
</organism>
<dbReference type="Proteomes" id="UP000828390">
    <property type="component" value="Unassembled WGS sequence"/>
</dbReference>